<protein>
    <submittedName>
        <fullName evidence="2">Uncharacterized protein</fullName>
    </submittedName>
</protein>
<comment type="caution">
    <text evidence="2">The sequence shown here is derived from an EMBL/GenBank/DDBJ whole genome shotgun (WGS) entry which is preliminary data.</text>
</comment>
<dbReference type="RefSeq" id="WP_183677621.1">
    <property type="nucleotide sequence ID" value="NZ_BJXN01000010.1"/>
</dbReference>
<organism evidence="2 3">
    <name type="scientific">Oceanithermus desulfurans NBRC 100063</name>
    <dbReference type="NCBI Taxonomy" id="1227550"/>
    <lineage>
        <taxon>Bacteria</taxon>
        <taxon>Thermotogati</taxon>
        <taxon>Deinococcota</taxon>
        <taxon>Deinococci</taxon>
        <taxon>Thermales</taxon>
        <taxon>Thermaceae</taxon>
        <taxon>Oceanithermus</taxon>
    </lineage>
</organism>
<evidence type="ECO:0000313" key="2">
    <source>
        <dbReference type="EMBL" id="GEM90169.1"/>
    </source>
</evidence>
<evidence type="ECO:0000313" key="3">
    <source>
        <dbReference type="Proteomes" id="UP000321827"/>
    </source>
</evidence>
<keyword evidence="1" id="KW-1133">Transmembrane helix</keyword>
<reference evidence="2 3" key="1">
    <citation type="submission" date="2019-07" db="EMBL/GenBank/DDBJ databases">
        <title>Whole genome shotgun sequence of Oceanithermus desulfurans NBRC 100063.</title>
        <authorList>
            <person name="Hosoyama A."/>
            <person name="Uohara A."/>
            <person name="Ohji S."/>
            <person name="Ichikawa N."/>
        </authorList>
    </citation>
    <scope>NUCLEOTIDE SEQUENCE [LARGE SCALE GENOMIC DNA]</scope>
    <source>
        <strain evidence="2 3">NBRC 100063</strain>
    </source>
</reference>
<feature type="transmembrane region" description="Helical" evidence="1">
    <location>
        <begin position="13"/>
        <end position="46"/>
    </location>
</feature>
<dbReference type="EMBL" id="BJXN01000010">
    <property type="protein sequence ID" value="GEM90169.1"/>
    <property type="molecule type" value="Genomic_DNA"/>
</dbReference>
<dbReference type="Proteomes" id="UP000321827">
    <property type="component" value="Unassembled WGS sequence"/>
</dbReference>
<proteinExistence type="predicted"/>
<keyword evidence="1" id="KW-0812">Transmembrane</keyword>
<evidence type="ECO:0000256" key="1">
    <source>
        <dbReference type="SAM" id="Phobius"/>
    </source>
</evidence>
<sequence length="47" mass="5186">MDPKEIKPDWKDFLALVIATYQLVLVPVLVIVALAALAIWGLGLVLR</sequence>
<dbReference type="AlphaFoldDB" id="A0A511RKJ7"/>
<accession>A0A511RKJ7</accession>
<keyword evidence="1" id="KW-0472">Membrane</keyword>
<gene>
    <name evidence="2" type="ORF">ODE01S_16030</name>
</gene>
<name>A0A511RKJ7_9DEIN</name>